<dbReference type="AlphaFoldDB" id="A0AA47MBQ7"/>
<name>A0AA47MBQ7_MERPO</name>
<dbReference type="InterPro" id="IPR016054">
    <property type="entry name" value="LY6_UPA_recep-like"/>
</dbReference>
<feature type="domain" description="UPAR/Ly6" evidence="1">
    <location>
        <begin position="88"/>
        <end position="160"/>
    </location>
</feature>
<organism evidence="2 3">
    <name type="scientific">Merluccius polli</name>
    <name type="common">Benguela hake</name>
    <name type="synonym">Merluccius cadenati</name>
    <dbReference type="NCBI Taxonomy" id="89951"/>
    <lineage>
        <taxon>Eukaryota</taxon>
        <taxon>Metazoa</taxon>
        <taxon>Chordata</taxon>
        <taxon>Craniata</taxon>
        <taxon>Vertebrata</taxon>
        <taxon>Euteleostomi</taxon>
        <taxon>Actinopterygii</taxon>
        <taxon>Neopterygii</taxon>
        <taxon>Teleostei</taxon>
        <taxon>Neoteleostei</taxon>
        <taxon>Acanthomorphata</taxon>
        <taxon>Zeiogadaria</taxon>
        <taxon>Gadariae</taxon>
        <taxon>Gadiformes</taxon>
        <taxon>Gadoidei</taxon>
        <taxon>Merlucciidae</taxon>
        <taxon>Merluccius</taxon>
    </lineage>
</organism>
<proteinExistence type="predicted"/>
<dbReference type="Proteomes" id="UP001174136">
    <property type="component" value="Unassembled WGS sequence"/>
</dbReference>
<comment type="caution">
    <text evidence="2">The sequence shown here is derived from an EMBL/GenBank/DDBJ whole genome shotgun (WGS) entry which is preliminary data.</text>
</comment>
<evidence type="ECO:0000313" key="3">
    <source>
        <dbReference type="Proteomes" id="UP001174136"/>
    </source>
</evidence>
<accession>A0AA47MBQ7</accession>
<gene>
    <name evidence="2" type="ORF">N1851_026591</name>
</gene>
<reference evidence="2" key="1">
    <citation type="journal article" date="2023" name="Front. Mar. Sci.">
        <title>A new Merluccius polli reference genome to investigate the effects of global change in West African waters.</title>
        <authorList>
            <person name="Mateo J.L."/>
            <person name="Blanco-Fernandez C."/>
            <person name="Garcia-Vazquez E."/>
            <person name="Machado-Schiaffino G."/>
        </authorList>
    </citation>
    <scope>NUCLEOTIDE SEQUENCE</scope>
    <source>
        <strain evidence="2">C29</strain>
        <tissue evidence="2">Fin</tissue>
    </source>
</reference>
<keyword evidence="3" id="KW-1185">Reference proteome</keyword>
<sequence>MCFCLVGGLKCYECVASTTPCTTNSTCEERFDRCYSVIRLPPCFAGVTIKGCTSLSACSSPISCCEEDLCNNATLHNANKYIGPIGGLKCYECMESTKTCTNIQTCDVNPNFDRCSSVTLGGGTTKGCTSLSACISPISCCEGDLCNNANKYIGPSFFLMVLSSAALYFL</sequence>
<dbReference type="EMBL" id="JAOPHQ010004930">
    <property type="protein sequence ID" value="KAK0137214.1"/>
    <property type="molecule type" value="Genomic_DNA"/>
</dbReference>
<dbReference type="Gene3D" id="2.10.60.10">
    <property type="entry name" value="CD59"/>
    <property type="match status" value="2"/>
</dbReference>
<evidence type="ECO:0000313" key="2">
    <source>
        <dbReference type="EMBL" id="KAK0137214.1"/>
    </source>
</evidence>
<protein>
    <recommendedName>
        <fullName evidence="1">UPAR/Ly6 domain-containing protein</fullName>
    </recommendedName>
</protein>
<dbReference type="SUPFAM" id="SSF57302">
    <property type="entry name" value="Snake toxin-like"/>
    <property type="match status" value="2"/>
</dbReference>
<dbReference type="InterPro" id="IPR045860">
    <property type="entry name" value="Snake_toxin-like_sf"/>
</dbReference>
<evidence type="ECO:0000259" key="1">
    <source>
        <dbReference type="SMART" id="SM00134"/>
    </source>
</evidence>
<feature type="domain" description="UPAR/Ly6" evidence="1">
    <location>
        <begin position="9"/>
        <end position="78"/>
    </location>
</feature>
<dbReference type="SMART" id="SM00134">
    <property type="entry name" value="LU"/>
    <property type="match status" value="2"/>
</dbReference>